<gene>
    <name evidence="7 9" type="primary">recO</name>
    <name evidence="9" type="ORF">COT95_01765</name>
</gene>
<dbReference type="PANTHER" id="PTHR33991:SF1">
    <property type="entry name" value="DNA REPAIR PROTEIN RECO"/>
    <property type="match status" value="1"/>
</dbReference>
<evidence type="ECO:0000256" key="2">
    <source>
        <dbReference type="ARBA" id="ARBA00021310"/>
    </source>
</evidence>
<reference evidence="10" key="1">
    <citation type="submission" date="2017-09" db="EMBL/GenBank/DDBJ databases">
        <title>Depth-based differentiation of microbial function through sediment-hosted aquifers and enrichment of novel symbionts in the deep terrestrial subsurface.</title>
        <authorList>
            <person name="Probst A.J."/>
            <person name="Ladd B."/>
            <person name="Jarett J.K."/>
            <person name="Geller-Mcgrath D.E."/>
            <person name="Sieber C.M.K."/>
            <person name="Emerson J.B."/>
            <person name="Anantharaman K."/>
            <person name="Thomas B.C."/>
            <person name="Malmstrom R."/>
            <person name="Stieglmeier M."/>
            <person name="Klingl A."/>
            <person name="Woyke T."/>
            <person name="Ryan C.M."/>
            <person name="Banfield J.F."/>
        </authorList>
    </citation>
    <scope>NUCLEOTIDE SEQUENCE [LARGE SCALE GENOMIC DNA]</scope>
</reference>
<dbReference type="Pfam" id="PF02565">
    <property type="entry name" value="RecO_C"/>
    <property type="match status" value="1"/>
</dbReference>
<comment type="function">
    <text evidence="7">Involved in DNA repair and RecF pathway recombination.</text>
</comment>
<dbReference type="InterPro" id="IPR022572">
    <property type="entry name" value="DNA_rep/recomb_RecO_N"/>
</dbReference>
<dbReference type="AlphaFoldDB" id="A0A2H0V751"/>
<evidence type="ECO:0000313" key="10">
    <source>
        <dbReference type="Proteomes" id="UP000228614"/>
    </source>
</evidence>
<dbReference type="InterPro" id="IPR042242">
    <property type="entry name" value="RecO_C"/>
</dbReference>
<dbReference type="InterPro" id="IPR037278">
    <property type="entry name" value="ARFGAP/RecO"/>
</dbReference>
<evidence type="ECO:0000256" key="4">
    <source>
        <dbReference type="ARBA" id="ARBA00023172"/>
    </source>
</evidence>
<evidence type="ECO:0000256" key="7">
    <source>
        <dbReference type="HAMAP-Rule" id="MF_00201"/>
    </source>
</evidence>
<sequence length="212" mass="23899">MEATQKTKGIILRRENFLENNSRVFVYTRDFGKVSLVARGTAKLTSKLSGHIEPLNLCDIMIVKGKQHDYVGSCVSENIFVEVKKNYDKIFICGAAVSLVDDIIKGQEKDERIFFMLKKFLEILNAASNDARIANLQLVKTAFALKLITILGYEPKLNMRSLGAVRVNKNLADFLSVLLRVKFDEIIKINCSDVLAKEAAEAILAYKLYIFD</sequence>
<dbReference type="SUPFAM" id="SSF57863">
    <property type="entry name" value="ArfGap/RecO-like zinc finger"/>
    <property type="match status" value="1"/>
</dbReference>
<dbReference type="InterPro" id="IPR003717">
    <property type="entry name" value="RecO"/>
</dbReference>
<evidence type="ECO:0000313" key="9">
    <source>
        <dbReference type="EMBL" id="PIR94891.1"/>
    </source>
</evidence>
<protein>
    <recommendedName>
        <fullName evidence="2 7">DNA repair protein RecO</fullName>
    </recommendedName>
    <alternativeName>
        <fullName evidence="6 7">Recombination protein O</fullName>
    </alternativeName>
</protein>
<keyword evidence="4 7" id="KW-0233">DNA recombination</keyword>
<dbReference type="NCBIfam" id="TIGR00613">
    <property type="entry name" value="reco"/>
    <property type="match status" value="1"/>
</dbReference>
<keyword evidence="5 7" id="KW-0234">DNA repair</keyword>
<evidence type="ECO:0000256" key="3">
    <source>
        <dbReference type="ARBA" id="ARBA00022763"/>
    </source>
</evidence>
<organism evidence="9 10">
    <name type="scientific">Candidatus Falkowbacteria bacterium CG10_big_fil_rev_8_21_14_0_10_37_6</name>
    <dbReference type="NCBI Taxonomy" id="1974563"/>
    <lineage>
        <taxon>Bacteria</taxon>
        <taxon>Candidatus Falkowiibacteriota</taxon>
    </lineage>
</organism>
<dbReference type="SUPFAM" id="SSF50249">
    <property type="entry name" value="Nucleic acid-binding proteins"/>
    <property type="match status" value="1"/>
</dbReference>
<dbReference type="GO" id="GO:0006310">
    <property type="term" value="P:DNA recombination"/>
    <property type="evidence" value="ECO:0007669"/>
    <property type="project" value="UniProtKB-UniRule"/>
</dbReference>
<evidence type="ECO:0000259" key="8">
    <source>
        <dbReference type="Pfam" id="PF11967"/>
    </source>
</evidence>
<comment type="caution">
    <text evidence="9">The sequence shown here is derived from an EMBL/GenBank/DDBJ whole genome shotgun (WGS) entry which is preliminary data.</text>
</comment>
<dbReference type="Pfam" id="PF11967">
    <property type="entry name" value="RecO_N"/>
    <property type="match status" value="1"/>
</dbReference>
<evidence type="ECO:0000256" key="6">
    <source>
        <dbReference type="ARBA" id="ARBA00033409"/>
    </source>
</evidence>
<dbReference type="InterPro" id="IPR012340">
    <property type="entry name" value="NA-bd_OB-fold"/>
</dbReference>
<dbReference type="GO" id="GO:0043590">
    <property type="term" value="C:bacterial nucleoid"/>
    <property type="evidence" value="ECO:0007669"/>
    <property type="project" value="TreeGrafter"/>
</dbReference>
<keyword evidence="3 7" id="KW-0227">DNA damage</keyword>
<dbReference type="Proteomes" id="UP000228614">
    <property type="component" value="Unassembled WGS sequence"/>
</dbReference>
<evidence type="ECO:0000256" key="5">
    <source>
        <dbReference type="ARBA" id="ARBA00023204"/>
    </source>
</evidence>
<dbReference type="GO" id="GO:0006302">
    <property type="term" value="P:double-strand break repair"/>
    <property type="evidence" value="ECO:0007669"/>
    <property type="project" value="TreeGrafter"/>
</dbReference>
<dbReference type="EMBL" id="PFAN01000086">
    <property type="protein sequence ID" value="PIR94891.1"/>
    <property type="molecule type" value="Genomic_DNA"/>
</dbReference>
<dbReference type="HAMAP" id="MF_00201">
    <property type="entry name" value="RecO"/>
    <property type="match status" value="1"/>
</dbReference>
<proteinExistence type="inferred from homology"/>
<evidence type="ECO:0000256" key="1">
    <source>
        <dbReference type="ARBA" id="ARBA00007452"/>
    </source>
</evidence>
<accession>A0A2H0V751</accession>
<dbReference type="Gene3D" id="1.20.1440.120">
    <property type="entry name" value="Recombination protein O, C-terminal domain"/>
    <property type="match status" value="1"/>
</dbReference>
<comment type="similarity">
    <text evidence="1 7">Belongs to the RecO family.</text>
</comment>
<feature type="domain" description="DNA replication/recombination mediator RecO N-terminal" evidence="8">
    <location>
        <begin position="4"/>
        <end position="71"/>
    </location>
</feature>
<dbReference type="PANTHER" id="PTHR33991">
    <property type="entry name" value="DNA REPAIR PROTEIN RECO"/>
    <property type="match status" value="1"/>
</dbReference>
<dbReference type="Gene3D" id="2.40.50.140">
    <property type="entry name" value="Nucleic acid-binding proteins"/>
    <property type="match status" value="1"/>
</dbReference>
<name>A0A2H0V751_9BACT</name>